<proteinExistence type="predicted"/>
<dbReference type="Pfam" id="PF13714">
    <property type="entry name" value="PEP_mutase"/>
    <property type="match status" value="1"/>
</dbReference>
<dbReference type="CDD" id="cd00377">
    <property type="entry name" value="ICL_PEPM"/>
    <property type="match status" value="1"/>
</dbReference>
<dbReference type="InterPro" id="IPR039556">
    <property type="entry name" value="ICL/PEPM"/>
</dbReference>
<dbReference type="PANTHER" id="PTHR42905">
    <property type="entry name" value="PHOSPHOENOLPYRUVATE CARBOXYLASE"/>
    <property type="match status" value="1"/>
</dbReference>
<keyword evidence="1" id="KW-0456">Lyase</keyword>
<accession>A0A7W7ZRG0</accession>
<evidence type="ECO:0000313" key="2">
    <source>
        <dbReference type="Proteomes" id="UP000584867"/>
    </source>
</evidence>
<name>A0A7W7ZRG0_9BACT</name>
<organism evidence="1 2">
    <name type="scientific">Granulicella mallensis</name>
    <dbReference type="NCBI Taxonomy" id="940614"/>
    <lineage>
        <taxon>Bacteria</taxon>
        <taxon>Pseudomonadati</taxon>
        <taxon>Acidobacteriota</taxon>
        <taxon>Terriglobia</taxon>
        <taxon>Terriglobales</taxon>
        <taxon>Acidobacteriaceae</taxon>
        <taxon>Granulicella</taxon>
    </lineage>
</organism>
<dbReference type="InterPro" id="IPR015813">
    <property type="entry name" value="Pyrv/PenolPyrv_kinase-like_dom"/>
</dbReference>
<gene>
    <name evidence="1" type="ORF">HDF15_003155</name>
</gene>
<comment type="caution">
    <text evidence="1">The sequence shown here is derived from an EMBL/GenBank/DDBJ whole genome shotgun (WGS) entry which is preliminary data.</text>
</comment>
<reference evidence="1 2" key="1">
    <citation type="submission" date="2020-08" db="EMBL/GenBank/DDBJ databases">
        <title>Genomic Encyclopedia of Type Strains, Phase IV (KMG-V): Genome sequencing to study the core and pangenomes of soil and plant-associated prokaryotes.</title>
        <authorList>
            <person name="Whitman W."/>
        </authorList>
    </citation>
    <scope>NUCLEOTIDE SEQUENCE [LARGE SCALE GENOMIC DNA]</scope>
    <source>
        <strain evidence="1 2">X5P3</strain>
    </source>
</reference>
<dbReference type="AlphaFoldDB" id="A0A7W7ZRG0"/>
<dbReference type="Proteomes" id="UP000584867">
    <property type="component" value="Unassembled WGS sequence"/>
</dbReference>
<dbReference type="GO" id="GO:0016829">
    <property type="term" value="F:lyase activity"/>
    <property type="evidence" value="ECO:0007669"/>
    <property type="project" value="UniProtKB-KW"/>
</dbReference>
<dbReference type="SUPFAM" id="SSF51621">
    <property type="entry name" value="Phosphoenolpyruvate/pyruvate domain"/>
    <property type="match status" value="1"/>
</dbReference>
<dbReference type="InterPro" id="IPR040442">
    <property type="entry name" value="Pyrv_kinase-like_dom_sf"/>
</dbReference>
<dbReference type="Gene3D" id="3.20.20.60">
    <property type="entry name" value="Phosphoenolpyruvate-binding domains"/>
    <property type="match status" value="1"/>
</dbReference>
<protein>
    <submittedName>
        <fullName evidence="1">2-methylisocitrate lyase-like PEP mutase family enzyme</fullName>
    </submittedName>
</protein>
<dbReference type="EMBL" id="JACHIO010000012">
    <property type="protein sequence ID" value="MBB5064795.1"/>
    <property type="molecule type" value="Genomic_DNA"/>
</dbReference>
<dbReference type="RefSeq" id="WP_184256970.1">
    <property type="nucleotide sequence ID" value="NZ_JACHIO010000012.1"/>
</dbReference>
<evidence type="ECO:0000313" key="1">
    <source>
        <dbReference type="EMBL" id="MBB5064795.1"/>
    </source>
</evidence>
<dbReference type="PANTHER" id="PTHR42905:SF16">
    <property type="entry name" value="CARBOXYPHOSPHONOENOLPYRUVATE PHOSPHONOMUTASE-LIKE PROTEIN (AFU_ORTHOLOGUE AFUA_5G07230)"/>
    <property type="match status" value="1"/>
</dbReference>
<sequence length="277" mass="28733">MSRTLVEKRAAFRALHQQGCFVLPNPWDIGSARIFQDLGFAALATTSTGFAWTIGRPDYAVTLGDVLQHLTAVSGAVDLPVNADFESGFAADLQDVAANVTLAVKSGVAGLSIEDRVVGDVNKLYETSLAVERIRAARAAIDKTGEDVLLVGRTEGLLIGGSVSVAIDKLVALADAGADCLYAPGLGMPALSTKEDVIALVKAVAPKPVNILVVGPGTTLAEYADLGVRRISVGGALAQISWGATLAAAKQLRDGSFNGLAGGSLNRQLNEMFGRFV</sequence>